<dbReference type="InterPro" id="IPR036761">
    <property type="entry name" value="TTHA0802/YceI-like_sf"/>
</dbReference>
<dbReference type="PANTHER" id="PTHR34406">
    <property type="entry name" value="PROTEIN YCEI"/>
    <property type="match status" value="1"/>
</dbReference>
<dbReference type="EMBL" id="FMYQ01000001">
    <property type="protein sequence ID" value="SDB83729.1"/>
    <property type="molecule type" value="Genomic_DNA"/>
</dbReference>
<evidence type="ECO:0000259" key="2">
    <source>
        <dbReference type="SMART" id="SM00867"/>
    </source>
</evidence>
<dbReference type="PANTHER" id="PTHR34406:SF1">
    <property type="entry name" value="PROTEIN YCEI"/>
    <property type="match status" value="1"/>
</dbReference>
<organism evidence="3 4">
    <name type="scientific">Paraburkholderia lycopersici</name>
    <dbReference type="NCBI Taxonomy" id="416944"/>
    <lineage>
        <taxon>Bacteria</taxon>
        <taxon>Pseudomonadati</taxon>
        <taxon>Pseudomonadota</taxon>
        <taxon>Betaproteobacteria</taxon>
        <taxon>Burkholderiales</taxon>
        <taxon>Burkholderiaceae</taxon>
        <taxon>Paraburkholderia</taxon>
    </lineage>
</organism>
<dbReference type="SMART" id="SM00867">
    <property type="entry name" value="YceI"/>
    <property type="match status" value="1"/>
</dbReference>
<feature type="chain" id="PRO_5011706505" evidence="1">
    <location>
        <begin position="24"/>
        <end position="193"/>
    </location>
</feature>
<dbReference type="Gene3D" id="2.40.128.110">
    <property type="entry name" value="Lipid/polyisoprenoid-binding, YceI-like"/>
    <property type="match status" value="1"/>
</dbReference>
<dbReference type="STRING" id="416944.SAMN05421548_101154"/>
<evidence type="ECO:0000313" key="4">
    <source>
        <dbReference type="Proteomes" id="UP000198908"/>
    </source>
</evidence>
<dbReference type="InterPro" id="IPR007372">
    <property type="entry name" value="Lipid/polyisoprenoid-bd_YceI"/>
</dbReference>
<dbReference type="Proteomes" id="UP000198908">
    <property type="component" value="Unassembled WGS sequence"/>
</dbReference>
<proteinExistence type="predicted"/>
<sequence length="193" mass="21346">MNKFVLMAAGSVAVSLAVHLAHAADTYQLDPNHTFPSFEADHFGGLSTWRGKFTKTTGTVTLDRAAKTGKVDVTIDPASVQTGNPQLDKHLLGDEFFDVAKYPTAAYKGTRIVFDGDTPKEVIGDFTLRGVTRPLKLEIESFRCMQHPMLKREVCGVEAEAEFNRDDFGMDMGKKYGFKMKTTLHIQAEGIKQ</sequence>
<keyword evidence="4" id="KW-1185">Reference proteome</keyword>
<evidence type="ECO:0000256" key="1">
    <source>
        <dbReference type="SAM" id="SignalP"/>
    </source>
</evidence>
<protein>
    <submittedName>
        <fullName evidence="3">Polyisoprenoid-binding protein YceI</fullName>
    </submittedName>
</protein>
<reference evidence="4" key="1">
    <citation type="submission" date="2016-09" db="EMBL/GenBank/DDBJ databases">
        <authorList>
            <person name="Varghese N."/>
            <person name="Submissions S."/>
        </authorList>
    </citation>
    <scope>NUCLEOTIDE SEQUENCE [LARGE SCALE GENOMIC DNA]</scope>
    <source>
        <strain evidence="4">TNe-862</strain>
    </source>
</reference>
<accession>A0A1G6GP69</accession>
<feature type="signal peptide" evidence="1">
    <location>
        <begin position="1"/>
        <end position="23"/>
    </location>
</feature>
<keyword evidence="1" id="KW-0732">Signal</keyword>
<dbReference type="Pfam" id="PF04264">
    <property type="entry name" value="YceI"/>
    <property type="match status" value="1"/>
</dbReference>
<gene>
    <name evidence="3" type="ORF">SAMN05421548_101154</name>
</gene>
<dbReference type="SUPFAM" id="SSF101874">
    <property type="entry name" value="YceI-like"/>
    <property type="match status" value="1"/>
</dbReference>
<evidence type="ECO:0000313" key="3">
    <source>
        <dbReference type="EMBL" id="SDB83729.1"/>
    </source>
</evidence>
<dbReference type="AlphaFoldDB" id="A0A1G6GP69"/>
<name>A0A1G6GP69_9BURK</name>
<feature type="domain" description="Lipid/polyisoprenoid-binding YceI-like" evidence="2">
    <location>
        <begin position="26"/>
        <end position="191"/>
    </location>
</feature>